<evidence type="ECO:0000256" key="8">
    <source>
        <dbReference type="ARBA" id="ARBA00023054"/>
    </source>
</evidence>
<dbReference type="PANTHER" id="PTHR46822">
    <property type="entry name" value="COILED-COIL ALPHA-HELICAL ROD PROTEIN 1"/>
    <property type="match status" value="1"/>
</dbReference>
<feature type="region of interest" description="Disordered" evidence="12">
    <location>
        <begin position="795"/>
        <end position="815"/>
    </location>
</feature>
<evidence type="ECO:0000256" key="6">
    <source>
        <dbReference type="ARBA" id="ARBA00022490"/>
    </source>
</evidence>
<dbReference type="AlphaFoldDB" id="A0AAV1N317"/>
<evidence type="ECO:0000256" key="1">
    <source>
        <dbReference type="ARBA" id="ARBA00003936"/>
    </source>
</evidence>
<protein>
    <recommendedName>
        <fullName evidence="4">Coiled-coil alpha-helical rod protein 1</fullName>
    </recommendedName>
    <alternativeName>
        <fullName evidence="10">Alpha-helical coiled-coil rod protein</fullName>
    </alternativeName>
</protein>
<organism evidence="13 14">
    <name type="scientific">Scomber scombrus</name>
    <name type="common">Atlantic mackerel</name>
    <name type="synonym">Scomber vernalis</name>
    <dbReference type="NCBI Taxonomy" id="13677"/>
    <lineage>
        <taxon>Eukaryota</taxon>
        <taxon>Metazoa</taxon>
        <taxon>Chordata</taxon>
        <taxon>Craniata</taxon>
        <taxon>Vertebrata</taxon>
        <taxon>Euteleostomi</taxon>
        <taxon>Actinopterygii</taxon>
        <taxon>Neopterygii</taxon>
        <taxon>Teleostei</taxon>
        <taxon>Neoteleostei</taxon>
        <taxon>Acanthomorphata</taxon>
        <taxon>Pelagiaria</taxon>
        <taxon>Scombriformes</taxon>
        <taxon>Scombridae</taxon>
        <taxon>Scomber</taxon>
    </lineage>
</organism>
<evidence type="ECO:0000256" key="5">
    <source>
        <dbReference type="ARBA" id="ARBA00022473"/>
    </source>
</evidence>
<evidence type="ECO:0000256" key="11">
    <source>
        <dbReference type="SAM" id="Coils"/>
    </source>
</evidence>
<name>A0AAV1N317_SCOSC</name>
<dbReference type="PANTHER" id="PTHR46822:SF1">
    <property type="entry name" value="COILED-COIL ALPHA-HELICAL ROD PROTEIN 1"/>
    <property type="match status" value="1"/>
</dbReference>
<feature type="coiled-coil region" evidence="11">
    <location>
        <begin position="582"/>
        <end position="701"/>
    </location>
</feature>
<keyword evidence="7" id="KW-0221">Differentiation</keyword>
<keyword evidence="9" id="KW-0539">Nucleus</keyword>
<evidence type="ECO:0000256" key="12">
    <source>
        <dbReference type="SAM" id="MobiDB-lite"/>
    </source>
</evidence>
<feature type="coiled-coil region" evidence="11">
    <location>
        <begin position="360"/>
        <end position="394"/>
    </location>
</feature>
<evidence type="ECO:0000256" key="7">
    <source>
        <dbReference type="ARBA" id="ARBA00022782"/>
    </source>
</evidence>
<dbReference type="GO" id="GO:0006611">
    <property type="term" value="P:protein export from nucleus"/>
    <property type="evidence" value="ECO:0007669"/>
    <property type="project" value="TreeGrafter"/>
</dbReference>
<evidence type="ECO:0000256" key="10">
    <source>
        <dbReference type="ARBA" id="ARBA00031932"/>
    </source>
</evidence>
<dbReference type="GO" id="GO:0005814">
    <property type="term" value="C:centriole"/>
    <property type="evidence" value="ECO:0007669"/>
    <property type="project" value="TreeGrafter"/>
</dbReference>
<dbReference type="Pfam" id="PF07111">
    <property type="entry name" value="HCR"/>
    <property type="match status" value="1"/>
</dbReference>
<dbReference type="EMBL" id="CAWUFR010000014">
    <property type="protein sequence ID" value="CAK6953648.1"/>
    <property type="molecule type" value="Genomic_DNA"/>
</dbReference>
<sequence>MEGHNFGNDRLIVPTDFTSQPVSRNIQDGLVPPSHFASSAQPVGAHRGIQVSGTPPSISWINPKVSSAQSGDPSSANPWLVITQAQQEILELRKENQRMRIMQRDTVRGRTPVDHPSDFGARSTEKSEQWSRWESEWRLEAEKHKAEADRLKGQVEALKETAGRFREKMRDKDSTLNRQGHDLEAMREELCKAKSELGQVREELTRSSRQKEEISSEHERLKKESGEELTKMRRAVERSKEEARELALKAEMSRLQAEEEAKKHTLRVSEQLAEMEKQHEREVQQLNASQCAELGAARKTNSELQDRLQATTSELLQLRSSLMEVSTERNGLKEHLRQMGQAFETQSATLHSLRNYIGQLTPEKGEKEQLNETVERLKKEKAALQMTAELLTVRLTSMNEILALQEENMVKMTSTDPLVKNGSEGLHVLHLWREKVFKLCVQLRSKDIELRGEKDKLLSKVRFIEQQFQQEQHQASVLQHSLHDRIAELDLERVEKETLKQDIAQAHRENSQLKSQSHKAETELKTITEAVHRFSLAFESKVGDVDAAQTRLNTFTQRLTFAKRRVDTIHGLIMRRQALQKVQQASKQTEHAADSIRNLQTELSLVCEERDNVTQELKRTPELIEKALADLKEQYESRLRQQQEELQQSCVEVQQAVAGQEEAQHSLQQTQAQLDESKVNLDKLQSELLSQQEHSEQALQERVSEIEDCCAEKLRQMEIQVNMARKEHTKAVMTLRQFERETAKKQSQMTQHLQSEHTKRDVQYKQQKETDRDKNPLLASERGLMSEFTRACTPALQNSTAPWEQREKPADRSRSAEAIIQLPADMRLFSVLEELHTLSAAVANSSEDSAEEEGQHERRGTIHS</sequence>
<dbReference type="GO" id="GO:0005737">
    <property type="term" value="C:cytoplasm"/>
    <property type="evidence" value="ECO:0007669"/>
    <property type="project" value="UniProtKB-SubCell"/>
</dbReference>
<feature type="compositionally biased region" description="Basic and acidic residues" evidence="12">
    <location>
        <begin position="853"/>
        <end position="864"/>
    </location>
</feature>
<dbReference type="GO" id="GO:0005634">
    <property type="term" value="C:nucleus"/>
    <property type="evidence" value="ECO:0007669"/>
    <property type="project" value="UniProtKB-SubCell"/>
</dbReference>
<gene>
    <name evidence="13" type="ORF">FSCOSCO3_A006224</name>
</gene>
<keyword evidence="5" id="KW-0217">Developmental protein</keyword>
<evidence type="ECO:0000256" key="4">
    <source>
        <dbReference type="ARBA" id="ARBA00016468"/>
    </source>
</evidence>
<feature type="compositionally biased region" description="Basic and acidic residues" evidence="12">
    <location>
        <begin position="804"/>
        <end position="815"/>
    </location>
</feature>
<proteinExistence type="predicted"/>
<dbReference type="InterPro" id="IPR009800">
    <property type="entry name" value="HCR"/>
</dbReference>
<feature type="region of interest" description="Disordered" evidence="12">
    <location>
        <begin position="201"/>
        <end position="240"/>
    </location>
</feature>
<dbReference type="GO" id="GO:0030154">
    <property type="term" value="P:cell differentiation"/>
    <property type="evidence" value="ECO:0007669"/>
    <property type="project" value="UniProtKB-KW"/>
</dbReference>
<feature type="coiled-coil region" evidence="11">
    <location>
        <begin position="454"/>
        <end position="530"/>
    </location>
</feature>
<evidence type="ECO:0000256" key="2">
    <source>
        <dbReference type="ARBA" id="ARBA00004123"/>
    </source>
</evidence>
<feature type="region of interest" description="Disordered" evidence="12">
    <location>
        <begin position="842"/>
        <end position="864"/>
    </location>
</feature>
<comment type="function">
    <text evidence="1">May be a regulator of keratinocyte proliferation or differentiation.</text>
</comment>
<keyword evidence="6" id="KW-0963">Cytoplasm</keyword>
<evidence type="ECO:0000313" key="14">
    <source>
        <dbReference type="Proteomes" id="UP001314229"/>
    </source>
</evidence>
<feature type="coiled-coil region" evidence="11">
    <location>
        <begin position="134"/>
        <end position="168"/>
    </location>
</feature>
<comment type="subcellular location">
    <subcellularLocation>
        <location evidence="3">Cytoplasm</location>
    </subcellularLocation>
    <subcellularLocation>
        <location evidence="2">Nucleus</location>
    </subcellularLocation>
</comment>
<evidence type="ECO:0000313" key="13">
    <source>
        <dbReference type="EMBL" id="CAK6953648.1"/>
    </source>
</evidence>
<evidence type="ECO:0000256" key="3">
    <source>
        <dbReference type="ARBA" id="ARBA00004496"/>
    </source>
</evidence>
<accession>A0AAV1N317</accession>
<feature type="region of interest" description="Disordered" evidence="12">
    <location>
        <begin position="740"/>
        <end position="778"/>
    </location>
</feature>
<keyword evidence="14" id="KW-1185">Reference proteome</keyword>
<evidence type="ECO:0000256" key="9">
    <source>
        <dbReference type="ARBA" id="ARBA00023242"/>
    </source>
</evidence>
<feature type="compositionally biased region" description="Basic and acidic residues" evidence="12">
    <location>
        <begin position="754"/>
        <end position="775"/>
    </location>
</feature>
<keyword evidence="8 11" id="KW-0175">Coiled coil</keyword>
<reference evidence="13 14" key="1">
    <citation type="submission" date="2024-01" db="EMBL/GenBank/DDBJ databases">
        <authorList>
            <person name="Alioto T."/>
            <person name="Alioto T."/>
            <person name="Gomez Garrido J."/>
        </authorList>
    </citation>
    <scope>NUCLEOTIDE SEQUENCE [LARGE SCALE GENOMIC DNA]</scope>
</reference>
<dbReference type="Proteomes" id="UP001314229">
    <property type="component" value="Unassembled WGS sequence"/>
</dbReference>
<comment type="caution">
    <text evidence="13">The sequence shown here is derived from an EMBL/GenBank/DDBJ whole genome shotgun (WGS) entry which is preliminary data.</text>
</comment>